<feature type="non-terminal residue" evidence="2">
    <location>
        <position position="1"/>
    </location>
</feature>
<dbReference type="Proteomes" id="UP001597053">
    <property type="component" value="Unassembled WGS sequence"/>
</dbReference>
<organism evidence="2 3">
    <name type="scientific">Micromonospora azadirachtae</name>
    <dbReference type="NCBI Taxonomy" id="1970735"/>
    <lineage>
        <taxon>Bacteria</taxon>
        <taxon>Bacillati</taxon>
        <taxon>Actinomycetota</taxon>
        <taxon>Actinomycetes</taxon>
        <taxon>Micromonosporales</taxon>
        <taxon>Micromonosporaceae</taxon>
        <taxon>Micromonospora</taxon>
    </lineage>
</organism>
<evidence type="ECO:0000256" key="1">
    <source>
        <dbReference type="SAM" id="Phobius"/>
    </source>
</evidence>
<keyword evidence="3" id="KW-1185">Reference proteome</keyword>
<gene>
    <name evidence="2" type="ORF">ACFQZ8_06745</name>
</gene>
<reference evidence="3" key="1">
    <citation type="journal article" date="2019" name="Int. J. Syst. Evol. Microbiol.">
        <title>The Global Catalogue of Microorganisms (GCM) 10K type strain sequencing project: providing services to taxonomists for standard genome sequencing and annotation.</title>
        <authorList>
            <consortium name="The Broad Institute Genomics Platform"/>
            <consortium name="The Broad Institute Genome Sequencing Center for Infectious Disease"/>
            <person name="Wu L."/>
            <person name="Ma J."/>
        </authorList>
    </citation>
    <scope>NUCLEOTIDE SEQUENCE [LARGE SCALE GENOMIC DNA]</scope>
    <source>
        <strain evidence="3">JCM 32148</strain>
    </source>
</reference>
<evidence type="ECO:0000313" key="3">
    <source>
        <dbReference type="Proteomes" id="UP001597053"/>
    </source>
</evidence>
<name>A0ABW2ZYD8_9ACTN</name>
<proteinExistence type="predicted"/>
<protein>
    <submittedName>
        <fullName evidence="2">Uncharacterized protein</fullName>
    </submittedName>
</protein>
<feature type="transmembrane region" description="Helical" evidence="1">
    <location>
        <begin position="12"/>
        <end position="29"/>
    </location>
</feature>
<dbReference type="EMBL" id="JBHTHM010000184">
    <property type="protein sequence ID" value="MFD0783608.1"/>
    <property type="molecule type" value="Genomic_DNA"/>
</dbReference>
<keyword evidence="1" id="KW-0812">Transmembrane</keyword>
<keyword evidence="1" id="KW-0472">Membrane</keyword>
<sequence>LHTAPDGPRWLLARACWLPLLALVLVMLVRRRPERSAAAPRRDVPAECERPSARVYDVHRSEPAERRR</sequence>
<accession>A0ABW2ZYD8</accession>
<keyword evidence="1" id="KW-1133">Transmembrane helix</keyword>
<evidence type="ECO:0000313" key="2">
    <source>
        <dbReference type="EMBL" id="MFD0783608.1"/>
    </source>
</evidence>
<comment type="caution">
    <text evidence="2">The sequence shown here is derived from an EMBL/GenBank/DDBJ whole genome shotgun (WGS) entry which is preliminary data.</text>
</comment>